<dbReference type="InterPro" id="IPR050469">
    <property type="entry name" value="Diguanylate_Cyclase"/>
</dbReference>
<evidence type="ECO:0000256" key="2">
    <source>
        <dbReference type="ARBA" id="ARBA00034247"/>
    </source>
</evidence>
<keyword evidence="3" id="KW-0472">Membrane</keyword>
<comment type="catalytic activity">
    <reaction evidence="2">
        <text>2 GTP = 3',3'-c-di-GMP + 2 diphosphate</text>
        <dbReference type="Rhea" id="RHEA:24898"/>
        <dbReference type="ChEBI" id="CHEBI:33019"/>
        <dbReference type="ChEBI" id="CHEBI:37565"/>
        <dbReference type="ChEBI" id="CHEBI:58805"/>
        <dbReference type="EC" id="2.7.7.65"/>
    </reaction>
</comment>
<dbReference type="Proteomes" id="UP000002725">
    <property type="component" value="Chromosome"/>
</dbReference>
<evidence type="ECO:0000313" key="5">
    <source>
        <dbReference type="EMBL" id="ACF46113.1"/>
    </source>
</evidence>
<evidence type="ECO:0000313" key="6">
    <source>
        <dbReference type="Proteomes" id="UP000002725"/>
    </source>
</evidence>
<dbReference type="PANTHER" id="PTHR45138:SF9">
    <property type="entry name" value="DIGUANYLATE CYCLASE DGCM-RELATED"/>
    <property type="match status" value="1"/>
</dbReference>
<feature type="domain" description="GGDEF" evidence="4">
    <location>
        <begin position="289"/>
        <end position="424"/>
    </location>
</feature>
<feature type="transmembrane region" description="Helical" evidence="3">
    <location>
        <begin position="12"/>
        <end position="38"/>
    </location>
</feature>
<evidence type="ECO:0000256" key="3">
    <source>
        <dbReference type="SAM" id="Phobius"/>
    </source>
</evidence>
<dbReference type="EC" id="2.7.7.65" evidence="1"/>
<reference evidence="5" key="1">
    <citation type="submission" date="2008-06" db="EMBL/GenBank/DDBJ databases">
        <title>Complete sequence of chromosome of Prosthecochloris aestuarii DSM 271.</title>
        <authorList>
            <consortium name="US DOE Joint Genome Institute"/>
            <person name="Lucas S."/>
            <person name="Copeland A."/>
            <person name="Lapidus A."/>
            <person name="Glavina del Rio T."/>
            <person name="Dalin E."/>
            <person name="Tice H."/>
            <person name="Bruce D."/>
            <person name="Goodwin L."/>
            <person name="Pitluck S."/>
            <person name="Schmutz J."/>
            <person name="Larimer F."/>
            <person name="Land M."/>
            <person name="Hauser L."/>
            <person name="Kyrpides N."/>
            <person name="Anderson I."/>
            <person name="Liu Z."/>
            <person name="Li T."/>
            <person name="Zhao F."/>
            <person name="Overmann J."/>
            <person name="Bryant D.A."/>
            <person name="Richardson P."/>
        </authorList>
    </citation>
    <scope>NUCLEOTIDE SEQUENCE [LARGE SCALE GENOMIC DNA]</scope>
    <source>
        <strain evidence="5">DSM 271</strain>
    </source>
</reference>
<dbReference type="KEGG" id="paa:Paes_1078"/>
<keyword evidence="6" id="KW-1185">Reference proteome</keyword>
<evidence type="ECO:0000259" key="4">
    <source>
        <dbReference type="PROSITE" id="PS50887"/>
    </source>
</evidence>
<dbReference type="InterPro" id="IPR029787">
    <property type="entry name" value="Nucleotide_cyclase"/>
</dbReference>
<dbReference type="NCBIfam" id="TIGR00254">
    <property type="entry name" value="GGDEF"/>
    <property type="match status" value="1"/>
</dbReference>
<keyword evidence="3" id="KW-0812">Transmembrane</keyword>
<dbReference type="HOGENOM" id="CLU_682766_0_0_10"/>
<keyword evidence="3" id="KW-1133">Transmembrane helix</keyword>
<dbReference type="EMBL" id="CP001108">
    <property type="protein sequence ID" value="ACF46113.1"/>
    <property type="molecule type" value="Genomic_DNA"/>
</dbReference>
<sequence length="432" mass="49463">MRQSSETFNRNLHFKAVVVAGVICSMLLLVGTAGFLFYQTRLQQRADEIQTLYKDLLDFRSMLTKLQLAEERPEIFRKVIQNTTPVTLHSLNYPELGEQSRLSEIAHWLQSQHSMLEKMLREIEMQKSGAEGIISRKILQLDEVMLQVSLELHHAHEQTSGTIQFFLFIVLLILLLFSGGATTLIIKNYRQTVIPLNRLAGTLLQFNKDLPESIHDTAEDVKKSCPKDCFSSDINRVTETIVTFCQDLEMKNRKLDELFIKDEKTNLYNYRHFKEHLIGDVARAKRYNDLVSLAMLDIDHFKAYNDANGHIAGDRVLQRIAEIILEECRHTDMPARFGGEEFAILFPRTDAAQARGIVVRLMEVICAEPFERERNQPGGRLTISAGIATFPHDAQGWYSLINNADRALYESKSTGRNKVINYEEIRTEGSLS</sequence>
<dbReference type="SMART" id="SM00267">
    <property type="entry name" value="GGDEF"/>
    <property type="match status" value="1"/>
</dbReference>
<organism evidence="5 6">
    <name type="scientific">Prosthecochloris aestuarii (strain DSM 271 / SK 413)</name>
    <dbReference type="NCBI Taxonomy" id="290512"/>
    <lineage>
        <taxon>Bacteria</taxon>
        <taxon>Pseudomonadati</taxon>
        <taxon>Chlorobiota</taxon>
        <taxon>Chlorobiia</taxon>
        <taxon>Chlorobiales</taxon>
        <taxon>Chlorobiaceae</taxon>
        <taxon>Prosthecochloris</taxon>
    </lineage>
</organism>
<dbReference type="FunFam" id="3.30.70.270:FF:000001">
    <property type="entry name" value="Diguanylate cyclase domain protein"/>
    <property type="match status" value="1"/>
</dbReference>
<name>B4S7S6_PROA2</name>
<dbReference type="Pfam" id="PF00990">
    <property type="entry name" value="GGDEF"/>
    <property type="match status" value="1"/>
</dbReference>
<gene>
    <name evidence="5" type="ordered locus">Paes_1078</name>
</gene>
<accession>B4S7S6</accession>
<dbReference type="CDD" id="cd01949">
    <property type="entry name" value="GGDEF"/>
    <property type="match status" value="1"/>
</dbReference>
<protein>
    <recommendedName>
        <fullName evidence="1">diguanylate cyclase</fullName>
        <ecNumber evidence="1">2.7.7.65</ecNumber>
    </recommendedName>
</protein>
<dbReference type="GO" id="GO:0052621">
    <property type="term" value="F:diguanylate cyclase activity"/>
    <property type="evidence" value="ECO:0007669"/>
    <property type="project" value="UniProtKB-EC"/>
</dbReference>
<dbReference type="InterPro" id="IPR000160">
    <property type="entry name" value="GGDEF_dom"/>
</dbReference>
<dbReference type="SUPFAM" id="SSF55073">
    <property type="entry name" value="Nucleotide cyclase"/>
    <property type="match status" value="1"/>
</dbReference>
<dbReference type="InterPro" id="IPR043128">
    <property type="entry name" value="Rev_trsase/Diguanyl_cyclase"/>
</dbReference>
<dbReference type="PANTHER" id="PTHR45138">
    <property type="entry name" value="REGULATORY COMPONENTS OF SENSORY TRANSDUCTION SYSTEM"/>
    <property type="match status" value="1"/>
</dbReference>
<proteinExistence type="predicted"/>
<dbReference type="STRING" id="290512.Paes_1078"/>
<dbReference type="Gene3D" id="3.30.70.270">
    <property type="match status" value="1"/>
</dbReference>
<dbReference type="AlphaFoldDB" id="B4S7S6"/>
<dbReference type="RefSeq" id="WP_012505650.1">
    <property type="nucleotide sequence ID" value="NC_011059.1"/>
</dbReference>
<dbReference type="PROSITE" id="PS50887">
    <property type="entry name" value="GGDEF"/>
    <property type="match status" value="1"/>
</dbReference>
<dbReference type="eggNOG" id="COG3706">
    <property type="taxonomic scope" value="Bacteria"/>
</dbReference>
<evidence type="ECO:0000256" key="1">
    <source>
        <dbReference type="ARBA" id="ARBA00012528"/>
    </source>
</evidence>
<feature type="transmembrane region" description="Helical" evidence="3">
    <location>
        <begin position="165"/>
        <end position="186"/>
    </location>
</feature>